<organism evidence="5 6">
    <name type="scientific">Vitis vinifera</name>
    <name type="common">Grape</name>
    <dbReference type="NCBI Taxonomy" id="29760"/>
    <lineage>
        <taxon>Eukaryota</taxon>
        <taxon>Viridiplantae</taxon>
        <taxon>Streptophyta</taxon>
        <taxon>Embryophyta</taxon>
        <taxon>Tracheophyta</taxon>
        <taxon>Spermatophyta</taxon>
        <taxon>Magnoliopsida</taxon>
        <taxon>eudicotyledons</taxon>
        <taxon>Gunneridae</taxon>
        <taxon>Pentapetalae</taxon>
        <taxon>rosids</taxon>
        <taxon>Vitales</taxon>
        <taxon>Vitaceae</taxon>
        <taxon>Viteae</taxon>
        <taxon>Vitis</taxon>
    </lineage>
</organism>
<dbReference type="CDD" id="cd09272">
    <property type="entry name" value="RNase_HI_RT_Ty1"/>
    <property type="match status" value="1"/>
</dbReference>
<proteinExistence type="predicted"/>
<name>A0A438G744_VITVI</name>
<gene>
    <name evidence="5" type="primary">RE1_2910</name>
    <name evidence="5" type="ORF">CK203_061874</name>
</gene>
<keyword evidence="1" id="KW-0645">Protease</keyword>
<dbReference type="GO" id="GO:0004190">
    <property type="term" value="F:aspartic-type endopeptidase activity"/>
    <property type="evidence" value="ECO:0007669"/>
    <property type="project" value="UniProtKB-KW"/>
</dbReference>
<evidence type="ECO:0000313" key="6">
    <source>
        <dbReference type="Proteomes" id="UP000288805"/>
    </source>
</evidence>
<sequence length="638" mass="71909">MIGDEKLFSTYNPSYKNLTMRIANGSLSKVAGTGSVRVSKNIPLDSVLLVPKLNCNLLSISKLTWDLNCVTKFGSNLCEFQVLDLGKTIGNAKMCSGLYLLEVNDPPQGSTHHSDCSVSSSPISLSFTKVPMSTLLSKMGEAILTTAYLINRMPSRILDFQTPCQILLQSFPNLVSSPQSHSKFLGAQLLSMSITNTGTNLILELLNVFSLESPSQDQTNNPPTNPPPQNLDTIQSTNNDELITYSRRRKNQKEMEQQASLEQTQESDPSSRSSEDPSGNYNPETNDDSDFPIAVRKCVRSCTKHPIYTFVSYEGLSPKFKTFVANLDNIQVPNNIQEALDSPKWKSAVYEEIHALEKNGTWEISELPAGKRLGIDYEETFAPIAKLNIVRVLLSLAANLDWPLHQIDVKNAFLNGDLAKEVYMEIPPGFETQTTRNKVCKRRRSLYGLKQSPRAWFERFTKVVKKHGYSQEFEIKDLGNLKYFLGMEIARSRKGIFVSQRKYVLDLLKETRMLGCKPADTPMDPTTKLGAKENCAPVDKGRYQRLVEHMEVVYRILRYLKVTPGKGLFFEKNQRRDIEVFSDADWAGSVQDRRSTSGYYKYVWGNLVTWRSKKQSMVSKSSAEAEFRAMAHDICEGI</sequence>
<feature type="compositionally biased region" description="Low complexity" evidence="2">
    <location>
        <begin position="266"/>
        <end position="278"/>
    </location>
</feature>
<dbReference type="Pfam" id="PF07727">
    <property type="entry name" value="RVT_2"/>
    <property type="match status" value="1"/>
</dbReference>
<protein>
    <submittedName>
        <fullName evidence="5">Retrovirus-related Pol polyprotein from transposon RE1</fullName>
    </submittedName>
</protein>
<evidence type="ECO:0000256" key="2">
    <source>
        <dbReference type="SAM" id="MobiDB-lite"/>
    </source>
</evidence>
<comment type="caution">
    <text evidence="5">The sequence shown here is derived from an EMBL/GenBank/DDBJ whole genome shotgun (WGS) entry which is preliminary data.</text>
</comment>
<dbReference type="InterPro" id="IPR043502">
    <property type="entry name" value="DNA/RNA_pol_sf"/>
</dbReference>
<feature type="domain" description="Retrovirus-related Pol polyprotein from transposon TNT 1-94-like beta-barrel" evidence="4">
    <location>
        <begin position="1"/>
        <end position="64"/>
    </location>
</feature>
<dbReference type="Proteomes" id="UP000288805">
    <property type="component" value="Unassembled WGS sequence"/>
</dbReference>
<dbReference type="PANTHER" id="PTHR11439:SF463">
    <property type="entry name" value="REVERSE TRANSCRIPTASE TY1_COPIA-TYPE DOMAIN-CONTAINING PROTEIN"/>
    <property type="match status" value="1"/>
</dbReference>
<feature type="region of interest" description="Disordered" evidence="2">
    <location>
        <begin position="249"/>
        <end position="290"/>
    </location>
</feature>
<evidence type="ECO:0000256" key="1">
    <source>
        <dbReference type="ARBA" id="ARBA00022750"/>
    </source>
</evidence>
<evidence type="ECO:0000313" key="5">
    <source>
        <dbReference type="EMBL" id="RVW67994.1"/>
    </source>
</evidence>
<dbReference type="PANTHER" id="PTHR11439">
    <property type="entry name" value="GAG-POL-RELATED RETROTRANSPOSON"/>
    <property type="match status" value="1"/>
</dbReference>
<dbReference type="EMBL" id="QGNW01000556">
    <property type="protein sequence ID" value="RVW67994.1"/>
    <property type="molecule type" value="Genomic_DNA"/>
</dbReference>
<dbReference type="AlphaFoldDB" id="A0A438G744"/>
<accession>A0A438G744</accession>
<dbReference type="SUPFAM" id="SSF56672">
    <property type="entry name" value="DNA/RNA polymerases"/>
    <property type="match status" value="1"/>
</dbReference>
<dbReference type="InterPro" id="IPR054722">
    <property type="entry name" value="PolX-like_BBD"/>
</dbReference>
<dbReference type="InterPro" id="IPR013103">
    <property type="entry name" value="RVT_2"/>
</dbReference>
<feature type="domain" description="Reverse transcriptase Ty1/copia-type" evidence="3">
    <location>
        <begin position="373"/>
        <end position="471"/>
    </location>
</feature>
<evidence type="ECO:0000259" key="3">
    <source>
        <dbReference type="Pfam" id="PF07727"/>
    </source>
</evidence>
<reference evidence="5 6" key="1">
    <citation type="journal article" date="2018" name="PLoS Genet.">
        <title>Population sequencing reveals clonal diversity and ancestral inbreeding in the grapevine cultivar Chardonnay.</title>
        <authorList>
            <person name="Roach M.J."/>
            <person name="Johnson D.L."/>
            <person name="Bohlmann J."/>
            <person name="van Vuuren H.J."/>
            <person name="Jones S.J."/>
            <person name="Pretorius I.S."/>
            <person name="Schmidt S.A."/>
            <person name="Borneman A.R."/>
        </authorList>
    </citation>
    <scope>NUCLEOTIDE SEQUENCE [LARGE SCALE GENOMIC DNA]</scope>
    <source>
        <strain evidence="6">cv. Chardonnay</strain>
        <tissue evidence="5">Leaf</tissue>
    </source>
</reference>
<evidence type="ECO:0000259" key="4">
    <source>
        <dbReference type="Pfam" id="PF22936"/>
    </source>
</evidence>
<dbReference type="Pfam" id="PF22936">
    <property type="entry name" value="Pol_BBD"/>
    <property type="match status" value="1"/>
</dbReference>
<keyword evidence="1" id="KW-0064">Aspartyl protease</keyword>
<keyword evidence="1" id="KW-0378">Hydrolase</keyword>
<feature type="region of interest" description="Disordered" evidence="2">
    <location>
        <begin position="213"/>
        <end position="237"/>
    </location>
</feature>